<dbReference type="AlphaFoldDB" id="A0A8S1Y9H9"/>
<evidence type="ECO:0000313" key="1">
    <source>
        <dbReference type="EMBL" id="CAD8208174.1"/>
    </source>
</evidence>
<evidence type="ECO:0000313" key="2">
    <source>
        <dbReference type="Proteomes" id="UP000683925"/>
    </source>
</evidence>
<organism evidence="1 2">
    <name type="scientific">Paramecium octaurelia</name>
    <dbReference type="NCBI Taxonomy" id="43137"/>
    <lineage>
        <taxon>Eukaryota</taxon>
        <taxon>Sar</taxon>
        <taxon>Alveolata</taxon>
        <taxon>Ciliophora</taxon>
        <taxon>Intramacronucleata</taxon>
        <taxon>Oligohymenophorea</taxon>
        <taxon>Peniculida</taxon>
        <taxon>Parameciidae</taxon>
        <taxon>Paramecium</taxon>
    </lineage>
</organism>
<dbReference type="Proteomes" id="UP000683925">
    <property type="component" value="Unassembled WGS sequence"/>
</dbReference>
<reference evidence="1" key="1">
    <citation type="submission" date="2021-01" db="EMBL/GenBank/DDBJ databases">
        <authorList>
            <consortium name="Genoscope - CEA"/>
            <person name="William W."/>
        </authorList>
    </citation>
    <scope>NUCLEOTIDE SEQUENCE</scope>
</reference>
<proteinExistence type="predicted"/>
<keyword evidence="2" id="KW-1185">Reference proteome</keyword>
<name>A0A8S1Y9H9_PAROT</name>
<dbReference type="EMBL" id="CAJJDP010000144">
    <property type="protein sequence ID" value="CAD8208174.1"/>
    <property type="molecule type" value="Genomic_DNA"/>
</dbReference>
<accession>A0A8S1Y9H9</accession>
<comment type="caution">
    <text evidence="1">The sequence shown here is derived from an EMBL/GenBank/DDBJ whole genome shotgun (WGS) entry which is preliminary data.</text>
</comment>
<gene>
    <name evidence="1" type="ORF">POCTA_138.1.T1430106</name>
</gene>
<protein>
    <submittedName>
        <fullName evidence="1">Uncharacterized protein</fullName>
    </submittedName>
</protein>
<sequence>MISSKHIIIEMALQISWIIQREKNLFQQVLLDLLIQRKDQNAIYIEWQNRNLQYF</sequence>